<evidence type="ECO:0000259" key="9">
    <source>
        <dbReference type="Pfam" id="PF02811"/>
    </source>
</evidence>
<comment type="catalytic activity">
    <reaction evidence="7 8">
        <text>L-histidinol phosphate + H2O = L-histidinol + phosphate</text>
        <dbReference type="Rhea" id="RHEA:14465"/>
        <dbReference type="ChEBI" id="CHEBI:15377"/>
        <dbReference type="ChEBI" id="CHEBI:43474"/>
        <dbReference type="ChEBI" id="CHEBI:57699"/>
        <dbReference type="ChEBI" id="CHEBI:57980"/>
        <dbReference type="EC" id="3.1.3.15"/>
    </reaction>
</comment>
<evidence type="ECO:0000256" key="2">
    <source>
        <dbReference type="ARBA" id="ARBA00009152"/>
    </source>
</evidence>
<dbReference type="Gene3D" id="3.20.20.140">
    <property type="entry name" value="Metal-dependent hydrolases"/>
    <property type="match status" value="1"/>
</dbReference>
<evidence type="ECO:0000256" key="4">
    <source>
        <dbReference type="ARBA" id="ARBA00022605"/>
    </source>
</evidence>
<dbReference type="EMBL" id="CAJPDQ010000028">
    <property type="protein sequence ID" value="CAF9927941.1"/>
    <property type="molecule type" value="Genomic_DNA"/>
</dbReference>
<keyword evidence="5 8" id="KW-0378">Hydrolase</keyword>
<dbReference type="AlphaFoldDB" id="A0A8H3FL13"/>
<dbReference type="GO" id="GO:0005737">
    <property type="term" value="C:cytoplasm"/>
    <property type="evidence" value="ECO:0007669"/>
    <property type="project" value="TreeGrafter"/>
</dbReference>
<proteinExistence type="inferred from homology"/>
<keyword evidence="11" id="KW-1185">Reference proteome</keyword>
<dbReference type="PANTHER" id="PTHR21039">
    <property type="entry name" value="HISTIDINOL PHOSPHATASE-RELATED"/>
    <property type="match status" value="1"/>
</dbReference>
<dbReference type="PANTHER" id="PTHR21039:SF0">
    <property type="entry name" value="HISTIDINOL-PHOSPHATASE"/>
    <property type="match status" value="1"/>
</dbReference>
<evidence type="ECO:0000256" key="6">
    <source>
        <dbReference type="ARBA" id="ARBA00023102"/>
    </source>
</evidence>
<dbReference type="UniPathway" id="UPA00031">
    <property type="reaction ID" value="UER00013"/>
</dbReference>
<gene>
    <name evidence="10" type="ORF">GOMPHAMPRED_004554</name>
</gene>
<evidence type="ECO:0000313" key="11">
    <source>
        <dbReference type="Proteomes" id="UP000664169"/>
    </source>
</evidence>
<dbReference type="OrthoDB" id="5957391at2759"/>
<dbReference type="Proteomes" id="UP000664169">
    <property type="component" value="Unassembled WGS sequence"/>
</dbReference>
<organism evidence="10 11">
    <name type="scientific">Gomphillus americanus</name>
    <dbReference type="NCBI Taxonomy" id="1940652"/>
    <lineage>
        <taxon>Eukaryota</taxon>
        <taxon>Fungi</taxon>
        <taxon>Dikarya</taxon>
        <taxon>Ascomycota</taxon>
        <taxon>Pezizomycotina</taxon>
        <taxon>Lecanoromycetes</taxon>
        <taxon>OSLEUM clade</taxon>
        <taxon>Ostropomycetidae</taxon>
        <taxon>Ostropales</taxon>
        <taxon>Graphidaceae</taxon>
        <taxon>Gomphilloideae</taxon>
        <taxon>Gomphillus</taxon>
    </lineage>
</organism>
<sequence length="324" mass="37417">MPYSHHSHSGEFCNHATGGLEEIIQEAIRQGMEMLAMTEHMPRNYEADLYPGESESGWSIPEQATIFDNFYHKARELQSKYQVAEVELLVGMEIDWIRPDGSRDWIERLLSKYPLDFFVGSVHHVHGIPIDYDQEHYDRAARRSLEQRASEESVFMAEQLLFEDYFDDQYDMLRALKPPVVGHFDLIRLLSKSKDASWEVHPRVWNKIERNLQYIRSYDGALELNSAGLRKGMQEPYPKLEICQYFNKLGGKFVLSDDSHGIAHVGHSYEGVLSHARLAHIEHLTVFLHSQHTDGQDQRFPNTVTKSVTVNGVAASRFWRGKTV</sequence>
<accession>A0A8H3FL13</accession>
<comment type="pathway">
    <text evidence="1 8">Amino-acid biosynthesis; L-histidine biosynthesis; L-histidine from 5-phospho-alpha-D-ribose 1-diphosphate: step 8/9.</text>
</comment>
<evidence type="ECO:0000256" key="3">
    <source>
        <dbReference type="ARBA" id="ARBA00013085"/>
    </source>
</evidence>
<evidence type="ECO:0000256" key="5">
    <source>
        <dbReference type="ARBA" id="ARBA00022801"/>
    </source>
</evidence>
<dbReference type="InterPro" id="IPR004013">
    <property type="entry name" value="PHP_dom"/>
</dbReference>
<evidence type="ECO:0000256" key="1">
    <source>
        <dbReference type="ARBA" id="ARBA00004970"/>
    </source>
</evidence>
<comment type="caution">
    <text evidence="10">The sequence shown here is derived from an EMBL/GenBank/DDBJ whole genome shotgun (WGS) entry which is preliminary data.</text>
</comment>
<evidence type="ECO:0000313" key="10">
    <source>
        <dbReference type="EMBL" id="CAF9927941.1"/>
    </source>
</evidence>
<dbReference type="EC" id="3.1.3.15" evidence="3 8"/>
<dbReference type="GO" id="GO:0000105">
    <property type="term" value="P:L-histidine biosynthetic process"/>
    <property type="evidence" value="ECO:0007669"/>
    <property type="project" value="UniProtKB-UniRule"/>
</dbReference>
<dbReference type="GO" id="GO:0004401">
    <property type="term" value="F:histidinol-phosphatase activity"/>
    <property type="evidence" value="ECO:0007669"/>
    <property type="project" value="UniProtKB-UniRule"/>
</dbReference>
<keyword evidence="4 8" id="KW-0028">Amino-acid biosynthesis</keyword>
<dbReference type="CDD" id="cd12110">
    <property type="entry name" value="PHP_HisPPase_Hisj_like"/>
    <property type="match status" value="1"/>
</dbReference>
<name>A0A8H3FL13_9LECA</name>
<evidence type="ECO:0000256" key="8">
    <source>
        <dbReference type="RuleBase" id="RU366003"/>
    </source>
</evidence>
<protein>
    <recommendedName>
        <fullName evidence="3 8">Histidinol-phosphatase</fullName>
        <shortName evidence="8">HolPase</shortName>
        <ecNumber evidence="3 8">3.1.3.15</ecNumber>
    </recommendedName>
</protein>
<dbReference type="Pfam" id="PF02811">
    <property type="entry name" value="PHP"/>
    <property type="match status" value="1"/>
</dbReference>
<dbReference type="InterPro" id="IPR016195">
    <property type="entry name" value="Pol/histidinol_Pase-like"/>
</dbReference>
<reference evidence="10" key="1">
    <citation type="submission" date="2021-03" db="EMBL/GenBank/DDBJ databases">
        <authorList>
            <person name="Tagirdzhanova G."/>
        </authorList>
    </citation>
    <scope>NUCLEOTIDE SEQUENCE</scope>
</reference>
<dbReference type="InterPro" id="IPR010140">
    <property type="entry name" value="Histidinol_P_phosphatase_HisJ"/>
</dbReference>
<keyword evidence="6 8" id="KW-0368">Histidine biosynthesis</keyword>
<feature type="domain" description="PHP" evidence="9">
    <location>
        <begin position="5"/>
        <end position="227"/>
    </location>
</feature>
<comment type="similarity">
    <text evidence="2 8">Belongs to the PHP hydrolase family. HisK subfamily.</text>
</comment>
<dbReference type="NCBIfam" id="TIGR01856">
    <property type="entry name" value="hisJ_fam"/>
    <property type="match status" value="1"/>
</dbReference>
<evidence type="ECO:0000256" key="7">
    <source>
        <dbReference type="ARBA" id="ARBA00049158"/>
    </source>
</evidence>
<dbReference type="SUPFAM" id="SSF89550">
    <property type="entry name" value="PHP domain-like"/>
    <property type="match status" value="1"/>
</dbReference>